<dbReference type="InterPro" id="IPR002081">
    <property type="entry name" value="Cryptochrome/DNA_photolyase_1"/>
</dbReference>
<accession>A0A6J4KDP9</accession>
<dbReference type="GO" id="GO:0009416">
    <property type="term" value="P:response to light stimulus"/>
    <property type="evidence" value="ECO:0007669"/>
    <property type="project" value="TreeGrafter"/>
</dbReference>
<dbReference type="EC" id="4.1.99.3" evidence="7"/>
<sequence>HHPGNAHRPFQPRMEALETHDDEALLAAWREGRTGVPIVDAAMRQLRARGWMHNRARLVVGSFLTKNLHLDYRHGEAHFMRYLLCGDAAQNNGNWQWIASVGVDPAPAFRRMFNPVRQQERFDPDGEYVRRWVPELRDVPDALLAEPWRMTEIDQQLAGCVIGEDYPAPVVDHKRERERALERYRAV</sequence>
<dbReference type="EMBL" id="CADCTU010000214">
    <property type="protein sequence ID" value="CAA9302912.1"/>
    <property type="molecule type" value="Genomic_DNA"/>
</dbReference>
<dbReference type="GO" id="GO:0006139">
    <property type="term" value="P:nucleobase-containing compound metabolic process"/>
    <property type="evidence" value="ECO:0007669"/>
    <property type="project" value="UniProtKB-ARBA"/>
</dbReference>
<dbReference type="InterPro" id="IPR005101">
    <property type="entry name" value="Cryptochr/Photolyase_FAD-bd"/>
</dbReference>
<feature type="domain" description="Cryptochrome/DNA photolyase FAD-binding" evidence="6">
    <location>
        <begin position="1"/>
        <end position="185"/>
    </location>
</feature>
<dbReference type="Gene3D" id="1.10.579.10">
    <property type="entry name" value="DNA Cyclobutane Dipyrimidine Photolyase, subunit A, domain 3"/>
    <property type="match status" value="1"/>
</dbReference>
<gene>
    <name evidence="7" type="ORF">AVDCRST_MAG11-960</name>
</gene>
<evidence type="ECO:0000256" key="3">
    <source>
        <dbReference type="ARBA" id="ARBA00022827"/>
    </source>
</evidence>
<dbReference type="PROSITE" id="PS00394">
    <property type="entry name" value="DNA_PHOTOLYASES_1_1"/>
    <property type="match status" value="1"/>
</dbReference>
<dbReference type="InterPro" id="IPR036134">
    <property type="entry name" value="Crypto/Photolyase_FAD-like_sf"/>
</dbReference>
<dbReference type="PRINTS" id="PR00147">
    <property type="entry name" value="DNAPHOTLYASE"/>
</dbReference>
<dbReference type="GO" id="GO:0003904">
    <property type="term" value="F:deoxyribodipyrimidine photo-lyase activity"/>
    <property type="evidence" value="ECO:0007669"/>
    <property type="project" value="UniProtKB-EC"/>
</dbReference>
<dbReference type="PANTHER" id="PTHR11455">
    <property type="entry name" value="CRYPTOCHROME"/>
    <property type="match status" value="1"/>
</dbReference>
<keyword evidence="2 5" id="KW-0285">Flavoprotein</keyword>
<dbReference type="InterPro" id="IPR018394">
    <property type="entry name" value="DNA_photolyase_1_CS_C"/>
</dbReference>
<dbReference type="Pfam" id="PF03441">
    <property type="entry name" value="FAD_binding_7"/>
    <property type="match status" value="1"/>
</dbReference>
<name>A0A6J4KDP9_9BACT</name>
<keyword evidence="4 5" id="KW-0157">Chromophore</keyword>
<evidence type="ECO:0000256" key="5">
    <source>
        <dbReference type="RuleBase" id="RU004182"/>
    </source>
</evidence>
<dbReference type="SUPFAM" id="SSF48173">
    <property type="entry name" value="Cryptochrome/photolyase FAD-binding domain"/>
    <property type="match status" value="1"/>
</dbReference>
<feature type="non-terminal residue" evidence="7">
    <location>
        <position position="1"/>
    </location>
</feature>
<dbReference type="GO" id="GO:0006950">
    <property type="term" value="P:response to stress"/>
    <property type="evidence" value="ECO:0007669"/>
    <property type="project" value="UniProtKB-ARBA"/>
</dbReference>
<organism evidence="7">
    <name type="scientific">uncultured Gemmatimonadaceae bacterium</name>
    <dbReference type="NCBI Taxonomy" id="246130"/>
    <lineage>
        <taxon>Bacteria</taxon>
        <taxon>Pseudomonadati</taxon>
        <taxon>Gemmatimonadota</taxon>
        <taxon>Gemmatimonadia</taxon>
        <taxon>Gemmatimonadales</taxon>
        <taxon>Gemmatimonadaceae</taxon>
        <taxon>environmental samples</taxon>
    </lineage>
</organism>
<keyword evidence="3 5" id="KW-0274">FAD</keyword>
<dbReference type="AlphaFoldDB" id="A0A6J4KDP9"/>
<evidence type="ECO:0000256" key="1">
    <source>
        <dbReference type="ARBA" id="ARBA00001974"/>
    </source>
</evidence>
<dbReference type="GO" id="GO:0071949">
    <property type="term" value="F:FAD binding"/>
    <property type="evidence" value="ECO:0007669"/>
    <property type="project" value="TreeGrafter"/>
</dbReference>
<dbReference type="GO" id="GO:0003677">
    <property type="term" value="F:DNA binding"/>
    <property type="evidence" value="ECO:0007669"/>
    <property type="project" value="TreeGrafter"/>
</dbReference>
<evidence type="ECO:0000313" key="7">
    <source>
        <dbReference type="EMBL" id="CAA9302912.1"/>
    </source>
</evidence>
<proteinExistence type="inferred from homology"/>
<dbReference type="PANTHER" id="PTHR11455:SF9">
    <property type="entry name" value="CRYPTOCHROME CIRCADIAN CLOCK 5 ISOFORM X1"/>
    <property type="match status" value="1"/>
</dbReference>
<comment type="cofactor">
    <cofactor evidence="1">
        <name>FAD</name>
        <dbReference type="ChEBI" id="CHEBI:57692"/>
    </cofactor>
</comment>
<protein>
    <submittedName>
        <fullName evidence="7">Deoxyribodipyrimidine photolyase</fullName>
        <ecNumber evidence="7">4.1.99.3</ecNumber>
    </submittedName>
</protein>
<evidence type="ECO:0000256" key="2">
    <source>
        <dbReference type="ARBA" id="ARBA00022630"/>
    </source>
</evidence>
<evidence type="ECO:0000256" key="4">
    <source>
        <dbReference type="ARBA" id="ARBA00022991"/>
    </source>
</evidence>
<reference evidence="7" key="1">
    <citation type="submission" date="2020-02" db="EMBL/GenBank/DDBJ databases">
        <authorList>
            <person name="Meier V. D."/>
        </authorList>
    </citation>
    <scope>NUCLEOTIDE SEQUENCE</scope>
    <source>
        <strain evidence="7">AVDCRST_MAG11</strain>
    </source>
</reference>
<comment type="similarity">
    <text evidence="5">Belongs to the DNA photolyase family.</text>
</comment>
<keyword evidence="7" id="KW-0456">Lyase</keyword>
<evidence type="ECO:0000259" key="6">
    <source>
        <dbReference type="Pfam" id="PF03441"/>
    </source>
</evidence>